<accession>A0A3S9A6C7</accession>
<dbReference type="Gene3D" id="1.25.40.20">
    <property type="entry name" value="Ankyrin repeat-containing domain"/>
    <property type="match status" value="3"/>
</dbReference>
<sequence>MSEQQAIDQFKQAVMNNDTTETSKCLSENPFLAERINEPWFSFDTPAIVHAAASGNREMVDLLLEHGADLNAKSSWWAGGFGVLHHDNHDLSRYLIERGAPIDSHAAAALGLLTSLQDMVEKNPAVVNERGPDGQAPLHFATEPAIIDFLLEHGADINLRDIDHYSTPAQWAIDNAEKSSYLIERGASADIYLAIQLGDAARVHDIMLSEPDSLDARVGYGRFTSGDSDGGHIYLYKIGGDVTPLQLAARLKRAEIAKLILANSPSTHRLIYACLTGDRDEAQALIAQEPDIVQSLSPEDLSTITDAASSNDIDAVRVMLEVGFHPDSRRNPADFTALHNAAMRGNAEIVRLLLAQGASPQLTHGFGGDALSSCMWGSVNFRSPYGDYTSVAEQLIQAGAMVPSQLSGSEEVNRVIEQTRR</sequence>
<gene>
    <name evidence="4" type="ORF">EJC50_17605</name>
</gene>
<proteinExistence type="predicted"/>
<dbReference type="PROSITE" id="PS50088">
    <property type="entry name" value="ANK_REPEAT"/>
    <property type="match status" value="3"/>
</dbReference>
<dbReference type="KEGG" id="palb:EJC50_17605"/>
<dbReference type="Proteomes" id="UP000272528">
    <property type="component" value="Chromosome"/>
</dbReference>
<dbReference type="AlphaFoldDB" id="A0A3S9A6C7"/>
<dbReference type="PANTHER" id="PTHR24198:SF165">
    <property type="entry name" value="ANKYRIN REPEAT-CONTAINING PROTEIN-RELATED"/>
    <property type="match status" value="1"/>
</dbReference>
<dbReference type="RefSeq" id="WP_126016989.1">
    <property type="nucleotide sequence ID" value="NZ_CP034437.1"/>
</dbReference>
<dbReference type="SUPFAM" id="SSF48403">
    <property type="entry name" value="Ankyrin repeat"/>
    <property type="match status" value="1"/>
</dbReference>
<feature type="repeat" description="ANK" evidence="3">
    <location>
        <begin position="133"/>
        <end position="162"/>
    </location>
</feature>
<evidence type="ECO:0000256" key="3">
    <source>
        <dbReference type="PROSITE-ProRule" id="PRU00023"/>
    </source>
</evidence>
<dbReference type="PROSITE" id="PS50297">
    <property type="entry name" value="ANK_REP_REGION"/>
    <property type="match status" value="3"/>
</dbReference>
<protein>
    <submittedName>
        <fullName evidence="4">Uncharacterized protein</fullName>
    </submittedName>
</protein>
<dbReference type="EMBL" id="CP034437">
    <property type="protein sequence ID" value="AZN41282.1"/>
    <property type="molecule type" value="Genomic_DNA"/>
</dbReference>
<evidence type="ECO:0000313" key="5">
    <source>
        <dbReference type="Proteomes" id="UP000272528"/>
    </source>
</evidence>
<dbReference type="InterPro" id="IPR002110">
    <property type="entry name" value="Ankyrin_rpt"/>
</dbReference>
<keyword evidence="1" id="KW-0677">Repeat</keyword>
<keyword evidence="5" id="KW-1185">Reference proteome</keyword>
<name>A0A3S9A6C7_9BACL</name>
<dbReference type="Pfam" id="PF12796">
    <property type="entry name" value="Ank_2"/>
    <property type="match status" value="1"/>
</dbReference>
<evidence type="ECO:0000256" key="2">
    <source>
        <dbReference type="ARBA" id="ARBA00023043"/>
    </source>
</evidence>
<evidence type="ECO:0000313" key="4">
    <source>
        <dbReference type="EMBL" id="AZN41282.1"/>
    </source>
</evidence>
<dbReference type="SMART" id="SM00248">
    <property type="entry name" value="ANK"/>
    <property type="match status" value="6"/>
</dbReference>
<dbReference type="Pfam" id="PF00023">
    <property type="entry name" value="Ank"/>
    <property type="match status" value="2"/>
</dbReference>
<evidence type="ECO:0000256" key="1">
    <source>
        <dbReference type="ARBA" id="ARBA00022737"/>
    </source>
</evidence>
<dbReference type="InterPro" id="IPR036770">
    <property type="entry name" value="Ankyrin_rpt-contain_sf"/>
</dbReference>
<keyword evidence="2 3" id="KW-0040">ANK repeat</keyword>
<feature type="repeat" description="ANK" evidence="3">
    <location>
        <begin position="333"/>
        <end position="365"/>
    </location>
</feature>
<reference evidence="5" key="1">
    <citation type="submission" date="2018-12" db="EMBL/GenBank/DDBJ databases">
        <title>Genome sequence of Peanibacillus sp.</title>
        <authorList>
            <person name="Subramani G."/>
            <person name="Srinivasan S."/>
            <person name="Kim M.K."/>
        </authorList>
    </citation>
    <scope>NUCLEOTIDE SEQUENCE [LARGE SCALE GENOMIC DNA]</scope>
    <source>
        <strain evidence="5">18JY67-1</strain>
    </source>
</reference>
<dbReference type="PANTHER" id="PTHR24198">
    <property type="entry name" value="ANKYRIN REPEAT AND PROTEIN KINASE DOMAIN-CONTAINING PROTEIN"/>
    <property type="match status" value="1"/>
</dbReference>
<feature type="repeat" description="ANK" evidence="3">
    <location>
        <begin position="43"/>
        <end position="75"/>
    </location>
</feature>
<organism evidence="4 5">
    <name type="scientific">Paenibacillus albus</name>
    <dbReference type="NCBI Taxonomy" id="2495582"/>
    <lineage>
        <taxon>Bacteria</taxon>
        <taxon>Bacillati</taxon>
        <taxon>Bacillota</taxon>
        <taxon>Bacilli</taxon>
        <taxon>Bacillales</taxon>
        <taxon>Paenibacillaceae</taxon>
        <taxon>Paenibacillus</taxon>
    </lineage>
</organism>
<dbReference type="OrthoDB" id="384737at2"/>